<gene>
    <name evidence="2" type="ORF">H1R20_g14780</name>
</gene>
<feature type="compositionally biased region" description="Acidic residues" evidence="1">
    <location>
        <begin position="135"/>
        <end position="148"/>
    </location>
</feature>
<feature type="compositionally biased region" description="Basic residues" evidence="1">
    <location>
        <begin position="152"/>
        <end position="162"/>
    </location>
</feature>
<proteinExistence type="predicted"/>
<sequence>MVATKAALSIRVDALTDADNKSEESANSIGVENRAKLEKRLLDLKNQADYGGVKSQGFGGKKTQKFEMTGQTQTYNTKADVVMEDLVPTQRDSSEREAEAVGKAVKAVLDVKEEKKKAKEAKKAAKKAENRAVAEDVDMAGSDDDDEEAEKKKRKEEKKRKRREAETAGEAGVSAEKEETEEESKARRKAEKKAAKAAAAADASSPKKKKKKTESS</sequence>
<dbReference type="OrthoDB" id="3252409at2759"/>
<evidence type="ECO:0000313" key="2">
    <source>
        <dbReference type="EMBL" id="KAJ2922306.1"/>
    </source>
</evidence>
<dbReference type="EMBL" id="JANBPK010001498">
    <property type="protein sequence ID" value="KAJ2922306.1"/>
    <property type="molecule type" value="Genomic_DNA"/>
</dbReference>
<evidence type="ECO:0000256" key="1">
    <source>
        <dbReference type="SAM" id="MobiDB-lite"/>
    </source>
</evidence>
<organism evidence="2 3">
    <name type="scientific">Candolleomyces eurysporus</name>
    <dbReference type="NCBI Taxonomy" id="2828524"/>
    <lineage>
        <taxon>Eukaryota</taxon>
        <taxon>Fungi</taxon>
        <taxon>Dikarya</taxon>
        <taxon>Basidiomycota</taxon>
        <taxon>Agaricomycotina</taxon>
        <taxon>Agaricomycetes</taxon>
        <taxon>Agaricomycetidae</taxon>
        <taxon>Agaricales</taxon>
        <taxon>Agaricineae</taxon>
        <taxon>Psathyrellaceae</taxon>
        <taxon>Candolleomyces</taxon>
    </lineage>
</organism>
<keyword evidence="3" id="KW-1185">Reference proteome</keyword>
<dbReference type="Proteomes" id="UP001140091">
    <property type="component" value="Unassembled WGS sequence"/>
</dbReference>
<comment type="caution">
    <text evidence="2">The sequence shown here is derived from an EMBL/GenBank/DDBJ whole genome shotgun (WGS) entry which is preliminary data.</text>
</comment>
<dbReference type="AlphaFoldDB" id="A0A9W8ISN8"/>
<evidence type="ECO:0000313" key="3">
    <source>
        <dbReference type="Proteomes" id="UP001140091"/>
    </source>
</evidence>
<accession>A0A9W8ISN8</accession>
<feature type="non-terminal residue" evidence="2">
    <location>
        <position position="216"/>
    </location>
</feature>
<feature type="region of interest" description="Disordered" evidence="1">
    <location>
        <begin position="107"/>
        <end position="216"/>
    </location>
</feature>
<name>A0A9W8ISN8_9AGAR</name>
<reference evidence="2" key="1">
    <citation type="submission" date="2022-06" db="EMBL/GenBank/DDBJ databases">
        <title>Genome Sequence of Candolleomyces eurysporus.</title>
        <authorList>
            <person name="Buettner E."/>
        </authorList>
    </citation>
    <scope>NUCLEOTIDE SEQUENCE</scope>
    <source>
        <strain evidence="2">VTCC 930004</strain>
    </source>
</reference>
<feature type="compositionally biased region" description="Basic residues" evidence="1">
    <location>
        <begin position="206"/>
        <end position="216"/>
    </location>
</feature>
<protein>
    <submittedName>
        <fullName evidence="2">Uncharacterized protein</fullName>
    </submittedName>
</protein>
<feature type="compositionally biased region" description="Basic and acidic residues" evidence="1">
    <location>
        <begin position="109"/>
        <end position="134"/>
    </location>
</feature>